<keyword evidence="9" id="KW-1185">Reference proteome</keyword>
<keyword evidence="4 5" id="KW-0413">Isomerase</keyword>
<evidence type="ECO:0000256" key="2">
    <source>
        <dbReference type="ARBA" id="ARBA00013194"/>
    </source>
</evidence>
<dbReference type="AlphaFoldDB" id="A0A7K3LYK1"/>
<organism evidence="8 9">
    <name type="scientific">Phytoactinopolyspora mesophila</name>
    <dbReference type="NCBI Taxonomy" id="2650750"/>
    <lineage>
        <taxon>Bacteria</taxon>
        <taxon>Bacillati</taxon>
        <taxon>Actinomycetota</taxon>
        <taxon>Actinomycetes</taxon>
        <taxon>Jiangellales</taxon>
        <taxon>Jiangellaceae</taxon>
        <taxon>Phytoactinopolyspora</taxon>
    </lineage>
</organism>
<feature type="region of interest" description="Disordered" evidence="6">
    <location>
        <begin position="190"/>
        <end position="226"/>
    </location>
</feature>
<evidence type="ECO:0000256" key="5">
    <source>
        <dbReference type="PROSITE-ProRule" id="PRU00277"/>
    </source>
</evidence>
<dbReference type="GO" id="GO:0003755">
    <property type="term" value="F:peptidyl-prolyl cis-trans isomerase activity"/>
    <property type="evidence" value="ECO:0007669"/>
    <property type="project" value="UniProtKB-KW"/>
</dbReference>
<dbReference type="InterPro" id="IPR046357">
    <property type="entry name" value="PPIase_dom_sf"/>
</dbReference>
<dbReference type="RefSeq" id="WP_162448727.1">
    <property type="nucleotide sequence ID" value="NZ_WLZY01000001.1"/>
</dbReference>
<evidence type="ECO:0000256" key="6">
    <source>
        <dbReference type="SAM" id="MobiDB-lite"/>
    </source>
</evidence>
<feature type="domain" description="PPIase FKBP-type" evidence="7">
    <location>
        <begin position="74"/>
        <end position="184"/>
    </location>
</feature>
<comment type="catalytic activity">
    <reaction evidence="1 5">
        <text>[protein]-peptidylproline (omega=180) = [protein]-peptidylproline (omega=0)</text>
        <dbReference type="Rhea" id="RHEA:16237"/>
        <dbReference type="Rhea" id="RHEA-COMP:10747"/>
        <dbReference type="Rhea" id="RHEA-COMP:10748"/>
        <dbReference type="ChEBI" id="CHEBI:83833"/>
        <dbReference type="ChEBI" id="CHEBI:83834"/>
        <dbReference type="EC" id="5.2.1.8"/>
    </reaction>
</comment>
<proteinExistence type="predicted"/>
<reference evidence="8 9" key="1">
    <citation type="submission" date="2019-11" db="EMBL/GenBank/DDBJ databases">
        <authorList>
            <person name="Li X.-J."/>
            <person name="Feng X.-M."/>
        </authorList>
    </citation>
    <scope>NUCLEOTIDE SEQUENCE [LARGE SCALE GENOMIC DNA]</scope>
    <source>
        <strain evidence="8 9">XMNu-373</strain>
    </source>
</reference>
<dbReference type="InterPro" id="IPR001179">
    <property type="entry name" value="PPIase_FKBP_dom"/>
</dbReference>
<comment type="caution">
    <text evidence="8">The sequence shown here is derived from an EMBL/GenBank/DDBJ whole genome shotgun (WGS) entry which is preliminary data.</text>
</comment>
<name>A0A7K3LYK1_9ACTN</name>
<gene>
    <name evidence="8" type="ORF">F7O44_03295</name>
</gene>
<dbReference type="EC" id="5.2.1.8" evidence="2 5"/>
<evidence type="ECO:0000313" key="8">
    <source>
        <dbReference type="EMBL" id="NDL56094.1"/>
    </source>
</evidence>
<dbReference type="SUPFAM" id="SSF54534">
    <property type="entry name" value="FKBP-like"/>
    <property type="match status" value="1"/>
</dbReference>
<evidence type="ECO:0000256" key="3">
    <source>
        <dbReference type="ARBA" id="ARBA00023110"/>
    </source>
</evidence>
<evidence type="ECO:0000259" key="7">
    <source>
        <dbReference type="PROSITE" id="PS50059"/>
    </source>
</evidence>
<feature type="region of interest" description="Disordered" evidence="6">
    <location>
        <begin position="87"/>
        <end position="111"/>
    </location>
</feature>
<evidence type="ECO:0000256" key="1">
    <source>
        <dbReference type="ARBA" id="ARBA00000971"/>
    </source>
</evidence>
<feature type="compositionally biased region" description="Acidic residues" evidence="6">
    <location>
        <begin position="100"/>
        <end position="110"/>
    </location>
</feature>
<dbReference type="Gene3D" id="3.10.50.40">
    <property type="match status" value="1"/>
</dbReference>
<dbReference type="Pfam" id="PF00254">
    <property type="entry name" value="FKBP_C"/>
    <property type="match status" value="1"/>
</dbReference>
<protein>
    <recommendedName>
        <fullName evidence="2 5">peptidylprolyl isomerase</fullName>
        <ecNumber evidence="2 5">5.2.1.8</ecNumber>
    </recommendedName>
</protein>
<accession>A0A7K3LYK1</accession>
<dbReference type="EMBL" id="WLZY01000001">
    <property type="protein sequence ID" value="NDL56094.1"/>
    <property type="molecule type" value="Genomic_DNA"/>
</dbReference>
<feature type="region of interest" description="Disordered" evidence="6">
    <location>
        <begin position="16"/>
        <end position="60"/>
    </location>
</feature>
<evidence type="ECO:0000256" key="4">
    <source>
        <dbReference type="ARBA" id="ARBA00023235"/>
    </source>
</evidence>
<sequence length="328" mass="34190">MTAALLASAVVLAACGDDDTTGDDSNVTDSAGGGISVSGEFGEKPTIEVPDGDPSGELEVQTLSEGDGREIGADDFVLAHYLGQTWDERSPEDIPADPMADPDEEEETDGESVPYVFDNSYDRESISGFSLNMVIPGWKEGLAGQKVGSRVLLSIPPESGYGSQADHNLAEDTLLFVVDVVDSIAPDAAATGEPVSDLPDDLPIVEGDETGAPSVTFDDAPEPEESDSTVILRGEGDELGETVIAQMLEAPYPDGEGTQSTWELGNPEEIPVAGLASLPGWEDVADELTVGSRILTRISAEDAAMPGAEGEDDESTALVLIVDIVGTY</sequence>
<evidence type="ECO:0000313" key="9">
    <source>
        <dbReference type="Proteomes" id="UP000460435"/>
    </source>
</evidence>
<dbReference type="Proteomes" id="UP000460435">
    <property type="component" value="Unassembled WGS sequence"/>
</dbReference>
<keyword evidence="3 5" id="KW-0697">Rotamase</keyword>
<dbReference type="PROSITE" id="PS50059">
    <property type="entry name" value="FKBP_PPIASE"/>
    <property type="match status" value="1"/>
</dbReference>